<keyword evidence="11" id="KW-1185">Reference proteome</keyword>
<evidence type="ECO:0000259" key="8">
    <source>
        <dbReference type="PROSITE" id="PS51704"/>
    </source>
</evidence>
<dbReference type="EMBL" id="CAMXCT030006168">
    <property type="protein sequence ID" value="CAL4801397.1"/>
    <property type="molecule type" value="Genomic_DNA"/>
</dbReference>
<dbReference type="GO" id="GO:0016020">
    <property type="term" value="C:membrane"/>
    <property type="evidence" value="ECO:0007669"/>
    <property type="project" value="UniProtKB-SubCell"/>
</dbReference>
<evidence type="ECO:0000313" key="10">
    <source>
        <dbReference type="EMBL" id="CAL4801397.1"/>
    </source>
</evidence>
<gene>
    <name evidence="9" type="ORF">C1SCF055_LOCUS39011</name>
</gene>
<sequence length="317" mass="35729">MECVVPLLTASEPLMVAHRCGGGEAPENTLESIRYCLNLKVPLIQLDVMHTKDEKVVLFHDVPVERNMEKLTGVTGQIGDFNYSELPVFKAEFQPNAFCPEDAPPVKVNHRQVSLFEDACKLLAGKNVGIILEFWQESESLVLHVVEMLRRHGLLNQIAAWGSPEKVTIQSWCRTACPEIPVLITLAQAFRVWTCWNLGFHCIGSLGRWLPFLVQGPMVFNVPHISEPWYGALCKFAKTDSHSRSVKTCIIGSLLCLLKCWTDTPRLFLHLATRYNVPTILFIANDSTSVKKCCSYKGVNAVQTDYPKKFMPIFQHT</sequence>
<evidence type="ECO:0000313" key="11">
    <source>
        <dbReference type="Proteomes" id="UP001152797"/>
    </source>
</evidence>
<accession>A0A9P1DQY8</accession>
<dbReference type="GO" id="GO:0046475">
    <property type="term" value="P:glycerophospholipid catabolic process"/>
    <property type="evidence" value="ECO:0007669"/>
    <property type="project" value="TreeGrafter"/>
</dbReference>
<name>A0A9P1DQY8_9DINO</name>
<organism evidence="9">
    <name type="scientific">Cladocopium goreaui</name>
    <dbReference type="NCBI Taxonomy" id="2562237"/>
    <lineage>
        <taxon>Eukaryota</taxon>
        <taxon>Sar</taxon>
        <taxon>Alveolata</taxon>
        <taxon>Dinophyceae</taxon>
        <taxon>Suessiales</taxon>
        <taxon>Symbiodiniaceae</taxon>
        <taxon>Cladocopium</taxon>
    </lineage>
</organism>
<dbReference type="Pfam" id="PF03009">
    <property type="entry name" value="GDPD"/>
    <property type="match status" value="1"/>
</dbReference>
<dbReference type="PROSITE" id="PS51704">
    <property type="entry name" value="GP_PDE"/>
    <property type="match status" value="1"/>
</dbReference>
<reference evidence="10 11" key="2">
    <citation type="submission" date="2024-05" db="EMBL/GenBank/DDBJ databases">
        <authorList>
            <person name="Chen Y."/>
            <person name="Shah S."/>
            <person name="Dougan E. K."/>
            <person name="Thang M."/>
            <person name="Chan C."/>
        </authorList>
    </citation>
    <scope>NUCLEOTIDE SEQUENCE [LARGE SCALE GENOMIC DNA]</scope>
</reference>
<keyword evidence="3" id="KW-0812">Transmembrane</keyword>
<dbReference type="Proteomes" id="UP001152797">
    <property type="component" value="Unassembled WGS sequence"/>
</dbReference>
<evidence type="ECO:0000256" key="4">
    <source>
        <dbReference type="ARBA" id="ARBA00022801"/>
    </source>
</evidence>
<evidence type="ECO:0000256" key="6">
    <source>
        <dbReference type="ARBA" id="ARBA00023098"/>
    </source>
</evidence>
<dbReference type="GO" id="GO:0005737">
    <property type="term" value="C:cytoplasm"/>
    <property type="evidence" value="ECO:0007669"/>
    <property type="project" value="UniProtKB-ARBA"/>
</dbReference>
<dbReference type="InterPro" id="IPR030395">
    <property type="entry name" value="GP_PDE_dom"/>
</dbReference>
<evidence type="ECO:0000256" key="2">
    <source>
        <dbReference type="ARBA" id="ARBA00007277"/>
    </source>
</evidence>
<dbReference type="GO" id="GO:0008081">
    <property type="term" value="F:phosphoric diester hydrolase activity"/>
    <property type="evidence" value="ECO:0007669"/>
    <property type="project" value="InterPro"/>
</dbReference>
<keyword evidence="5" id="KW-1133">Transmembrane helix</keyword>
<evidence type="ECO:0000256" key="1">
    <source>
        <dbReference type="ARBA" id="ARBA00004370"/>
    </source>
</evidence>
<evidence type="ECO:0000256" key="7">
    <source>
        <dbReference type="ARBA" id="ARBA00023136"/>
    </source>
</evidence>
<dbReference type="EMBL" id="CAMXCT010006168">
    <property type="protein sequence ID" value="CAI4014085.1"/>
    <property type="molecule type" value="Genomic_DNA"/>
</dbReference>
<protein>
    <submittedName>
        <fullName evidence="10">GP-PDE domain-containing protein</fullName>
    </submittedName>
</protein>
<evidence type="ECO:0000313" key="9">
    <source>
        <dbReference type="EMBL" id="CAI4014085.1"/>
    </source>
</evidence>
<dbReference type="AlphaFoldDB" id="A0A9P1DQY8"/>
<proteinExistence type="inferred from homology"/>
<comment type="caution">
    <text evidence="9">The sequence shown here is derived from an EMBL/GenBank/DDBJ whole genome shotgun (WGS) entry which is preliminary data.</text>
</comment>
<dbReference type="SUPFAM" id="SSF51695">
    <property type="entry name" value="PLC-like phosphodiesterases"/>
    <property type="match status" value="1"/>
</dbReference>
<dbReference type="InterPro" id="IPR052271">
    <property type="entry name" value="GDPD-Related"/>
</dbReference>
<keyword evidence="7" id="KW-0472">Membrane</keyword>
<dbReference type="EMBL" id="CAMXCT020006168">
    <property type="protein sequence ID" value="CAL1167460.1"/>
    <property type="molecule type" value="Genomic_DNA"/>
</dbReference>
<keyword evidence="6" id="KW-0443">Lipid metabolism</keyword>
<comment type="subcellular location">
    <subcellularLocation>
        <location evidence="1">Membrane</location>
    </subcellularLocation>
</comment>
<dbReference type="PANTHER" id="PTHR42758">
    <property type="entry name" value="PHOSPHATIDYLGLYCEROL PHOSPHOLIPASE C"/>
    <property type="match status" value="1"/>
</dbReference>
<evidence type="ECO:0000256" key="3">
    <source>
        <dbReference type="ARBA" id="ARBA00022692"/>
    </source>
</evidence>
<reference evidence="9" key="1">
    <citation type="submission" date="2022-10" db="EMBL/GenBank/DDBJ databases">
        <authorList>
            <person name="Chen Y."/>
            <person name="Dougan E. K."/>
            <person name="Chan C."/>
            <person name="Rhodes N."/>
            <person name="Thang M."/>
        </authorList>
    </citation>
    <scope>NUCLEOTIDE SEQUENCE</scope>
</reference>
<feature type="domain" description="GP-PDE" evidence="8">
    <location>
        <begin position="13"/>
        <end position="314"/>
    </location>
</feature>
<dbReference type="InterPro" id="IPR017946">
    <property type="entry name" value="PLC-like_Pdiesterase_TIM-brl"/>
</dbReference>
<dbReference type="OrthoDB" id="1058301at2759"/>
<evidence type="ECO:0000256" key="5">
    <source>
        <dbReference type="ARBA" id="ARBA00022989"/>
    </source>
</evidence>
<dbReference type="Gene3D" id="3.20.20.190">
    <property type="entry name" value="Phosphatidylinositol (PI) phosphodiesterase"/>
    <property type="match status" value="1"/>
</dbReference>
<keyword evidence="4" id="KW-0378">Hydrolase</keyword>
<comment type="similarity">
    <text evidence="2">Belongs to the glycerophosphoryl diester phosphodiesterase family.</text>
</comment>
<dbReference type="PANTHER" id="PTHR42758:SF2">
    <property type="entry name" value="PHOSPHATIDYLGLYCEROL PHOSPHOLIPASE C"/>
    <property type="match status" value="1"/>
</dbReference>